<dbReference type="Proteomes" id="UP000026714">
    <property type="component" value="Unassembled WGS sequence"/>
</dbReference>
<dbReference type="eggNOG" id="ENOG502ZS11">
    <property type="taxonomic scope" value="Bacteria"/>
</dbReference>
<keyword evidence="2" id="KW-1185">Reference proteome</keyword>
<reference evidence="1 2" key="1">
    <citation type="journal article" date="2014" name="FEMS Microbiol. Ecol.">
        <title>Sphaerotilus natans encrusted with nanoball-shaped Fe(III) oxide minerals formed by nitrate-reducing mixotrophic Fe(II) oxidation.</title>
        <authorList>
            <person name="Park S."/>
            <person name="Kim D.H."/>
            <person name="Lee J.H."/>
            <person name="Hur H.G."/>
        </authorList>
    </citation>
    <scope>NUCLEOTIDE SEQUENCE [LARGE SCALE GENOMIC DNA]</scope>
    <source>
        <strain evidence="1 2">DSM 6575</strain>
    </source>
</reference>
<organism evidence="1 2">
    <name type="scientific">Sphaerotilus natans subsp. natans DSM 6575</name>
    <dbReference type="NCBI Taxonomy" id="1286631"/>
    <lineage>
        <taxon>Bacteria</taxon>
        <taxon>Pseudomonadati</taxon>
        <taxon>Pseudomonadota</taxon>
        <taxon>Betaproteobacteria</taxon>
        <taxon>Burkholderiales</taxon>
        <taxon>Sphaerotilaceae</taxon>
        <taxon>Sphaerotilus</taxon>
    </lineage>
</organism>
<name>A0A059KHY1_9BURK</name>
<evidence type="ECO:0000313" key="1">
    <source>
        <dbReference type="EMBL" id="KDB50728.1"/>
    </source>
</evidence>
<comment type="caution">
    <text evidence="1">The sequence shown here is derived from an EMBL/GenBank/DDBJ whole genome shotgun (WGS) entry which is preliminary data.</text>
</comment>
<dbReference type="AntiFam" id="ANF00090">
    <property type="entry name" value="Shadow ORF (opposite yegE)"/>
</dbReference>
<dbReference type="EMBL" id="AZRA01000118">
    <property type="protein sequence ID" value="KDB50728.1"/>
    <property type="molecule type" value="Genomic_DNA"/>
</dbReference>
<sequence length="491" mass="53300">MLHQRGHVLTVVGKAGQADRGTDLQRVAEDFHRLADGVLQPFGQHGQHGRIADPLEQQHELVAAHACCGVVLAQLLAQPPRDLDQQRITHGMAQGVVDLLEAVQVDEHQAEALALAARDSQRPLEPIEQQRAVGQPGQHIVKGQETDALLVSTQLGDVVEDADAALGLARQAGHPADAQPLAEELAVLAPVPQFARPVPLTQQPLPLRAVEIRLLVLGAQQAEPAPDHLLGRIAGQRREGRIDRQDGGLRIGDDDAVHRAVEHAGRQLQLGGDTLSLGQLLAQLQVRLLQLERARAHLGLQRAGVLLDLASGLPLGAQRARELADLDGVEGLLQDQQPVAHVQPREHLLPGVVGIGGADDDLQPRVFLPQPLDGLDAIPARRHAHVDEGHRVGSAGGAGGLHHRQRLAPLQRRVDLEAIGRRGGRHRRRVGEQCHLQRVELVSRLWRHGPSAGRIEDLAEVLVDRGHVVHEQDASVVHRVTRRRQKVRGLR</sequence>
<evidence type="ECO:0000313" key="2">
    <source>
        <dbReference type="Proteomes" id="UP000026714"/>
    </source>
</evidence>
<protein>
    <submittedName>
        <fullName evidence="1">Uncharacterized protein</fullName>
    </submittedName>
</protein>
<accession>A0A059KHY1</accession>
<dbReference type="AlphaFoldDB" id="A0A059KHY1"/>
<gene>
    <name evidence="1" type="ORF">X805_37150</name>
</gene>
<proteinExistence type="predicted"/>